<feature type="transmembrane region" description="Helical" evidence="1">
    <location>
        <begin position="21"/>
        <end position="41"/>
    </location>
</feature>
<protein>
    <submittedName>
        <fullName evidence="2">Uncharacterized protein</fullName>
    </submittedName>
</protein>
<organism evidence="2 3">
    <name type="scientific">Helicobacter typhlonius</name>
    <dbReference type="NCBI Taxonomy" id="76936"/>
    <lineage>
        <taxon>Bacteria</taxon>
        <taxon>Pseudomonadati</taxon>
        <taxon>Campylobacterota</taxon>
        <taxon>Epsilonproteobacteria</taxon>
        <taxon>Campylobacterales</taxon>
        <taxon>Helicobacteraceae</taxon>
        <taxon>Helicobacter</taxon>
    </lineage>
</organism>
<keyword evidence="1" id="KW-1133">Transmembrane helix</keyword>
<dbReference type="EMBL" id="LN907858">
    <property type="protein sequence ID" value="CUU39096.1"/>
    <property type="molecule type" value="Genomic_DNA"/>
</dbReference>
<name>A0A0S4PS07_9HELI</name>
<evidence type="ECO:0000313" key="2">
    <source>
        <dbReference type="EMBL" id="CUU39096.1"/>
    </source>
</evidence>
<evidence type="ECO:0000256" key="1">
    <source>
        <dbReference type="SAM" id="Phobius"/>
    </source>
</evidence>
<feature type="transmembrane region" description="Helical" evidence="1">
    <location>
        <begin position="53"/>
        <end position="73"/>
    </location>
</feature>
<dbReference type="AlphaFoldDB" id="A0A0S4PS07"/>
<evidence type="ECO:0000313" key="3">
    <source>
        <dbReference type="Proteomes" id="UP000064525"/>
    </source>
</evidence>
<gene>
    <name evidence="2" type="ORF">BN2458_PEG0209</name>
</gene>
<dbReference type="KEGG" id="hty:BN2458_PEG0209"/>
<keyword evidence="1" id="KW-0812">Transmembrane</keyword>
<dbReference type="PATRIC" id="fig|76936.10.peg.203"/>
<sequence>MIFFICNYKKLSWNDLKNIKIPLICFALVLLLGLCTLFDTITPNTMSQMFKKINSHILGWIALFFIMFFMSYIHQKIKSIFYYYYLD</sequence>
<keyword evidence="1" id="KW-0472">Membrane</keyword>
<proteinExistence type="predicted"/>
<dbReference type="Proteomes" id="UP000064525">
    <property type="component" value="Chromosome I"/>
</dbReference>
<reference evidence="3" key="1">
    <citation type="submission" date="2015-11" db="EMBL/GenBank/DDBJ databases">
        <authorList>
            <person name="Anvar S.Y."/>
        </authorList>
    </citation>
    <scope>NUCLEOTIDE SEQUENCE [LARGE SCALE GENOMIC DNA]</scope>
</reference>
<accession>A0A0S4PS07</accession>